<evidence type="ECO:0000256" key="3">
    <source>
        <dbReference type="ARBA" id="ARBA00023002"/>
    </source>
</evidence>
<organism evidence="5 6">
    <name type="scientific">Mycobacteroides abscessus subsp. bolletii</name>
    <dbReference type="NCBI Taxonomy" id="319705"/>
    <lineage>
        <taxon>Bacteria</taxon>
        <taxon>Bacillati</taxon>
        <taxon>Actinomycetota</taxon>
        <taxon>Actinomycetes</taxon>
        <taxon>Mycobacteriales</taxon>
        <taxon>Mycobacteriaceae</taxon>
        <taxon>Mycobacteroides</taxon>
        <taxon>Mycobacteroides abscessus</taxon>
    </lineage>
</organism>
<dbReference type="InterPro" id="IPR002347">
    <property type="entry name" value="SDR_fam"/>
</dbReference>
<dbReference type="GO" id="GO:0047044">
    <property type="term" value="F:androstan-3-alpha,17-beta-diol dehydrogenase (NAD+) activity"/>
    <property type="evidence" value="ECO:0007669"/>
    <property type="project" value="UniProtKB-EC"/>
</dbReference>
<dbReference type="Gene3D" id="3.40.50.720">
    <property type="entry name" value="NAD(P)-binding Rossmann-like Domain"/>
    <property type="match status" value="1"/>
</dbReference>
<dbReference type="CDD" id="cd05233">
    <property type="entry name" value="SDR_c"/>
    <property type="match status" value="1"/>
</dbReference>
<dbReference type="PRINTS" id="PR00081">
    <property type="entry name" value="GDHRDH"/>
</dbReference>
<dbReference type="Proteomes" id="UP000185183">
    <property type="component" value="Unassembled WGS sequence"/>
</dbReference>
<keyword evidence="2" id="KW-0521">NADP</keyword>
<evidence type="ECO:0000256" key="4">
    <source>
        <dbReference type="RuleBase" id="RU000363"/>
    </source>
</evidence>
<comment type="caution">
    <text evidence="5">The sequence shown here is derived from an EMBL/GenBank/DDBJ whole genome shotgun (WGS) entry which is preliminary data.</text>
</comment>
<proteinExistence type="inferred from homology"/>
<evidence type="ECO:0000256" key="2">
    <source>
        <dbReference type="ARBA" id="ARBA00022857"/>
    </source>
</evidence>
<dbReference type="EMBL" id="FSFA01000001">
    <property type="protein sequence ID" value="SHW98423.1"/>
    <property type="molecule type" value="Genomic_DNA"/>
</dbReference>
<dbReference type="SUPFAM" id="SSF51735">
    <property type="entry name" value="NAD(P)-binding Rossmann-fold domains"/>
    <property type="match status" value="1"/>
</dbReference>
<comment type="similarity">
    <text evidence="1 4">Belongs to the short-chain dehydrogenases/reductases (SDR) family.</text>
</comment>
<dbReference type="PANTHER" id="PTHR43391">
    <property type="entry name" value="RETINOL DEHYDROGENASE-RELATED"/>
    <property type="match status" value="1"/>
</dbReference>
<evidence type="ECO:0000313" key="5">
    <source>
        <dbReference type="EMBL" id="SHW98423.1"/>
    </source>
</evidence>
<reference evidence="5 6" key="1">
    <citation type="submission" date="2016-11" db="EMBL/GenBank/DDBJ databases">
        <authorList>
            <consortium name="Pathogen Informatics"/>
        </authorList>
    </citation>
    <scope>NUCLEOTIDE SEQUENCE [LARGE SCALE GENOMIC DNA]</scope>
    <source>
        <strain evidence="5 6">968</strain>
    </source>
</reference>
<evidence type="ECO:0000313" key="6">
    <source>
        <dbReference type="Proteomes" id="UP000185183"/>
    </source>
</evidence>
<dbReference type="RefSeq" id="WP_074252216.1">
    <property type="nucleotide sequence ID" value="NZ_CP065265.1"/>
</dbReference>
<name>A0A9Q7SBU2_9MYCO</name>
<gene>
    <name evidence="5" type="primary">fabG3_1</name>
    <name evidence="5" type="ORF">SAMEA2275694_01131</name>
</gene>
<protein>
    <submittedName>
        <fullName evidence="5">Short-chain alcohol dehydrogenase</fullName>
        <ecNumber evidence="5">1.1.1.53</ecNumber>
    </submittedName>
</protein>
<dbReference type="Pfam" id="PF00106">
    <property type="entry name" value="adh_short"/>
    <property type="match status" value="1"/>
</dbReference>
<dbReference type="InterPro" id="IPR036291">
    <property type="entry name" value="NAD(P)-bd_dom_sf"/>
</dbReference>
<dbReference type="PRINTS" id="PR00080">
    <property type="entry name" value="SDRFAMILY"/>
</dbReference>
<dbReference type="NCBIfam" id="NF005878">
    <property type="entry name" value="PRK07825.1"/>
    <property type="match status" value="1"/>
</dbReference>
<sequence length="276" mass="29295">MSPFRRSATLVGKTVAITGAARGIGFATAKALVEGGAHVVIGDIDTEAVGKAAADLGALGVELDVTQKSSFATFLDRTEIEHGPLDVLINNAGVMPTGSFLSYSERLIRRTIDINLVGAVLGTQLAAERMMRRGRGHVINIASIAGRAPAPGLTIYNATKFGVIGFSEALNAELEPHGVRISTVQPSHTATELIDGLDHTGIPVATPERVARTVLKAIRTQQLHAYPMPGMGAISLMGPVPGPLKRRILKSRRYRDLFLVADASAREDYDARIARS</sequence>
<accession>A0A9Q7SBU2</accession>
<dbReference type="PANTHER" id="PTHR43391:SF14">
    <property type="entry name" value="DEHYDROGENASE_REDUCTASE SDR FAMILY PROTEIN 7-LIKE"/>
    <property type="match status" value="1"/>
</dbReference>
<evidence type="ECO:0000256" key="1">
    <source>
        <dbReference type="ARBA" id="ARBA00006484"/>
    </source>
</evidence>
<dbReference type="AlphaFoldDB" id="A0A9Q7SBU2"/>
<dbReference type="EC" id="1.1.1.53" evidence="5"/>
<keyword evidence="3 5" id="KW-0560">Oxidoreductase</keyword>